<dbReference type="InParanoid" id="A0A136IME5"/>
<dbReference type="Proteomes" id="UP000070501">
    <property type="component" value="Unassembled WGS sequence"/>
</dbReference>
<sequence length="70" mass="7748">MTEGGKKGSSGAEMDTIPWLVRLLSKFQPEERIDWYIVVCGDEARDGSVPDVAEDGNHGIEDDNITDPRK</sequence>
<organism evidence="2 3">
    <name type="scientific">Microdochium bolleyi</name>
    <dbReference type="NCBI Taxonomy" id="196109"/>
    <lineage>
        <taxon>Eukaryota</taxon>
        <taxon>Fungi</taxon>
        <taxon>Dikarya</taxon>
        <taxon>Ascomycota</taxon>
        <taxon>Pezizomycotina</taxon>
        <taxon>Sordariomycetes</taxon>
        <taxon>Xylariomycetidae</taxon>
        <taxon>Xylariales</taxon>
        <taxon>Microdochiaceae</taxon>
        <taxon>Microdochium</taxon>
    </lineage>
</organism>
<name>A0A136IME5_9PEZI</name>
<keyword evidence="3" id="KW-1185">Reference proteome</keyword>
<evidence type="ECO:0000313" key="2">
    <source>
        <dbReference type="EMBL" id="KXJ85819.1"/>
    </source>
</evidence>
<protein>
    <submittedName>
        <fullName evidence="2">Uncharacterized protein</fullName>
    </submittedName>
</protein>
<accession>A0A136IME5</accession>
<dbReference type="AlphaFoldDB" id="A0A136IME5"/>
<proteinExistence type="predicted"/>
<reference evidence="3" key="1">
    <citation type="submission" date="2016-02" db="EMBL/GenBank/DDBJ databases">
        <title>Draft genome sequence of Microdochium bolleyi, a fungal endophyte of beachgrass.</title>
        <authorList>
            <consortium name="DOE Joint Genome Institute"/>
            <person name="David A.S."/>
            <person name="May G."/>
            <person name="Haridas S."/>
            <person name="Lim J."/>
            <person name="Wang M."/>
            <person name="Labutti K."/>
            <person name="Lipzen A."/>
            <person name="Barry K."/>
            <person name="Grigoriev I.V."/>
        </authorList>
    </citation>
    <scope>NUCLEOTIDE SEQUENCE [LARGE SCALE GENOMIC DNA]</scope>
    <source>
        <strain evidence="3">J235TASD1</strain>
    </source>
</reference>
<feature type="region of interest" description="Disordered" evidence="1">
    <location>
        <begin position="46"/>
        <end position="70"/>
    </location>
</feature>
<evidence type="ECO:0000256" key="1">
    <source>
        <dbReference type="SAM" id="MobiDB-lite"/>
    </source>
</evidence>
<evidence type="ECO:0000313" key="3">
    <source>
        <dbReference type="Proteomes" id="UP000070501"/>
    </source>
</evidence>
<dbReference type="OrthoDB" id="371463at2759"/>
<dbReference type="EMBL" id="KQ964274">
    <property type="protein sequence ID" value="KXJ85819.1"/>
    <property type="molecule type" value="Genomic_DNA"/>
</dbReference>
<feature type="compositionally biased region" description="Basic and acidic residues" evidence="1">
    <location>
        <begin position="55"/>
        <end position="70"/>
    </location>
</feature>
<gene>
    <name evidence="2" type="ORF">Micbo1qcDRAFT_47455</name>
</gene>